<evidence type="ECO:0000313" key="3">
    <source>
        <dbReference type="EMBL" id="CAD9316543.1"/>
    </source>
</evidence>
<evidence type="ECO:0000259" key="2">
    <source>
        <dbReference type="PROSITE" id="PS51294"/>
    </source>
</evidence>
<feature type="compositionally biased region" description="Low complexity" evidence="1">
    <location>
        <begin position="39"/>
        <end position="61"/>
    </location>
</feature>
<accession>A0A7S2E5G1</accession>
<gene>
    <name evidence="3" type="ORF">DBRI1063_LOCUS2950</name>
</gene>
<feature type="region of interest" description="Disordered" evidence="1">
    <location>
        <begin position="129"/>
        <end position="154"/>
    </location>
</feature>
<proteinExistence type="predicted"/>
<evidence type="ECO:0000256" key="1">
    <source>
        <dbReference type="SAM" id="MobiDB-lite"/>
    </source>
</evidence>
<protein>
    <recommendedName>
        <fullName evidence="2">HTH myb-type domain-containing protein</fullName>
    </recommendedName>
</protein>
<dbReference type="InterPro" id="IPR001005">
    <property type="entry name" value="SANT/Myb"/>
</dbReference>
<feature type="region of interest" description="Disordered" evidence="1">
    <location>
        <begin position="261"/>
        <end position="317"/>
    </location>
</feature>
<dbReference type="EMBL" id="HBGN01004444">
    <property type="protein sequence ID" value="CAD9316543.1"/>
    <property type="molecule type" value="Transcribed_RNA"/>
</dbReference>
<reference evidence="3" key="1">
    <citation type="submission" date="2021-01" db="EMBL/GenBank/DDBJ databases">
        <authorList>
            <person name="Corre E."/>
            <person name="Pelletier E."/>
            <person name="Niang G."/>
            <person name="Scheremetjew M."/>
            <person name="Finn R."/>
            <person name="Kale V."/>
            <person name="Holt S."/>
            <person name="Cochrane G."/>
            <person name="Meng A."/>
            <person name="Brown T."/>
            <person name="Cohen L."/>
        </authorList>
    </citation>
    <scope>NUCLEOTIDE SEQUENCE</scope>
    <source>
        <strain evidence="3">Pop2</strain>
    </source>
</reference>
<name>A0A7S2E5G1_9STRA</name>
<dbReference type="InterPro" id="IPR017930">
    <property type="entry name" value="Myb_dom"/>
</dbReference>
<dbReference type="PROSITE" id="PS51294">
    <property type="entry name" value="HTH_MYB"/>
    <property type="match status" value="1"/>
</dbReference>
<dbReference type="AlphaFoldDB" id="A0A7S2E5G1"/>
<feature type="domain" description="HTH myb-type" evidence="2">
    <location>
        <begin position="145"/>
        <end position="200"/>
    </location>
</feature>
<dbReference type="CDD" id="cd00167">
    <property type="entry name" value="SANT"/>
    <property type="match status" value="1"/>
</dbReference>
<sequence length="342" mass="35703">MASAYQLLLHARLVGLGKRFDRALLSSSSSSLPPDREAASGVSSSAAGKNGAAAEGAKGSSSPLLAAISAQQFAKYMPPNIELDTAMMEHLARAAMELHNKRTGRGLQHEAHLAKQLYAHHQQQQVLQKQKGAATAASQAGKKKNESGTGVAWTEEEKQKCRIAADQFGQSATTKIAEKVGTRSEAQVRAFLRNARERAKVSEPLALDMELADEAGKNSSDGRTGIDNVKTADECSRDGANVAACTKSADKDEKEGGIKIADCDVSNDGSHRTTDSASSSQLNVPMASSSSPASSAAGGDSKRKGGRGKKPPTLAMHTVPNANFDARSMLFGGCVYGGDGSC</sequence>
<feature type="compositionally biased region" description="Low complexity" evidence="1">
    <location>
        <begin position="287"/>
        <end position="299"/>
    </location>
</feature>
<organism evidence="3">
    <name type="scientific">Ditylum brightwellii</name>
    <dbReference type="NCBI Taxonomy" id="49249"/>
    <lineage>
        <taxon>Eukaryota</taxon>
        <taxon>Sar</taxon>
        <taxon>Stramenopiles</taxon>
        <taxon>Ochrophyta</taxon>
        <taxon>Bacillariophyta</taxon>
        <taxon>Mediophyceae</taxon>
        <taxon>Lithodesmiophycidae</taxon>
        <taxon>Lithodesmiales</taxon>
        <taxon>Lithodesmiaceae</taxon>
        <taxon>Ditylum</taxon>
    </lineage>
</organism>
<dbReference type="Gene3D" id="1.20.58.1880">
    <property type="match status" value="1"/>
</dbReference>
<feature type="region of interest" description="Disordered" evidence="1">
    <location>
        <begin position="26"/>
        <end position="61"/>
    </location>
</feature>